<dbReference type="Proteomes" id="UP000663865">
    <property type="component" value="Unassembled WGS sequence"/>
</dbReference>
<feature type="compositionally biased region" description="Basic residues" evidence="7">
    <location>
        <begin position="345"/>
        <end position="358"/>
    </location>
</feature>
<protein>
    <recommendedName>
        <fullName evidence="8">BHLH domain-containing protein</fullName>
    </recommendedName>
</protein>
<comment type="caution">
    <text evidence="9">The sequence shown here is derived from an EMBL/GenBank/DDBJ whole genome shotgun (WGS) entry which is preliminary data.</text>
</comment>
<keyword evidence="5" id="KW-0539">Nucleus</keyword>
<dbReference type="InterPro" id="IPR036638">
    <property type="entry name" value="HLH_DNA-bd_sf"/>
</dbReference>
<evidence type="ECO:0000256" key="4">
    <source>
        <dbReference type="ARBA" id="ARBA00023163"/>
    </source>
</evidence>
<dbReference type="GO" id="GO:0005634">
    <property type="term" value="C:nucleus"/>
    <property type="evidence" value="ECO:0007669"/>
    <property type="project" value="UniProtKB-SubCell"/>
</dbReference>
<evidence type="ECO:0000256" key="2">
    <source>
        <dbReference type="ARBA" id="ARBA00023015"/>
    </source>
</evidence>
<evidence type="ECO:0000256" key="5">
    <source>
        <dbReference type="ARBA" id="ARBA00023242"/>
    </source>
</evidence>
<dbReference type="PANTHER" id="PTHR11969">
    <property type="entry name" value="MAX DIMERIZATION, MAD"/>
    <property type="match status" value="1"/>
</dbReference>
<keyword evidence="2" id="KW-0805">Transcription regulation</keyword>
<dbReference type="PROSITE" id="PS50888">
    <property type="entry name" value="BHLH"/>
    <property type="match status" value="1"/>
</dbReference>
<evidence type="ECO:0000313" key="9">
    <source>
        <dbReference type="EMBL" id="CAF3317080.1"/>
    </source>
</evidence>
<dbReference type="PANTHER" id="PTHR11969:SF99">
    <property type="entry name" value="MAX-BINDING PROTEIN MNT"/>
    <property type="match status" value="1"/>
</dbReference>
<name>A0A817TIN0_9BILA</name>
<feature type="compositionally biased region" description="Low complexity" evidence="7">
    <location>
        <begin position="35"/>
        <end position="46"/>
    </location>
</feature>
<evidence type="ECO:0000259" key="8">
    <source>
        <dbReference type="PROSITE" id="PS50888"/>
    </source>
</evidence>
<dbReference type="GO" id="GO:0000978">
    <property type="term" value="F:RNA polymerase II cis-regulatory region sequence-specific DNA binding"/>
    <property type="evidence" value="ECO:0007669"/>
    <property type="project" value="TreeGrafter"/>
</dbReference>
<dbReference type="GO" id="GO:0000981">
    <property type="term" value="F:DNA-binding transcription factor activity, RNA polymerase II-specific"/>
    <property type="evidence" value="ECO:0007669"/>
    <property type="project" value="TreeGrafter"/>
</dbReference>
<evidence type="ECO:0000256" key="7">
    <source>
        <dbReference type="SAM" id="MobiDB-lite"/>
    </source>
</evidence>
<dbReference type="InterPro" id="IPR011598">
    <property type="entry name" value="bHLH_dom"/>
</dbReference>
<evidence type="ECO:0000256" key="1">
    <source>
        <dbReference type="ARBA" id="ARBA00004123"/>
    </source>
</evidence>
<feature type="compositionally biased region" description="Low complexity" evidence="7">
    <location>
        <begin position="126"/>
        <end position="139"/>
    </location>
</feature>
<dbReference type="SUPFAM" id="SSF47459">
    <property type="entry name" value="HLH, helix-loop-helix DNA-binding domain"/>
    <property type="match status" value="1"/>
</dbReference>
<feature type="compositionally biased region" description="Acidic residues" evidence="7">
    <location>
        <begin position="290"/>
        <end position="300"/>
    </location>
</feature>
<evidence type="ECO:0000313" key="10">
    <source>
        <dbReference type="Proteomes" id="UP000663865"/>
    </source>
</evidence>
<dbReference type="GO" id="GO:0046983">
    <property type="term" value="F:protein dimerization activity"/>
    <property type="evidence" value="ECO:0007669"/>
    <property type="project" value="InterPro"/>
</dbReference>
<feature type="domain" description="BHLH" evidence="8">
    <location>
        <begin position="171"/>
        <end position="222"/>
    </location>
</feature>
<gene>
    <name evidence="9" type="ORF">KIK155_LOCUS129</name>
</gene>
<keyword evidence="3" id="KW-0238">DNA-binding</keyword>
<feature type="region of interest" description="Disordered" evidence="7">
    <location>
        <begin position="289"/>
        <end position="362"/>
    </location>
</feature>
<sequence>MMNIETLLQAAQILESQQSIPPKKRLVRGGRQTPNNNNNNNNNTNNHIPASVLSSTTLNTNSTIIPPTLSIIKNENLIECSQLDFNRNLHNVNHSIHQQQSYSSQQQFTLDQNDDDDDDDDDDIDQNNQNSAQNSDISNRGQTCFRDREIHNKLEKHREIKIPLSLSYFLFFSLMVSPKEAQRRAHLKDCFDTLKAEVPCQRDRKITNLQVLNMAIKYIQALTRKEREYEQEIAMLTSNNIELQRRLGAVKTELNSEGHNVDTWLESYSDIDHSISTCTASEAEMYRTFDDDDDDKNEDDQQLKKTKLLNENSHLDTNNNHSGIKTNMNNSYTVDSKTLINNRRNTTRQRSRPSKRKISSIPTTNLLQTLPVSIPTRSENLLDYNTARYLQLDQPCNLLTSLKDNLSTPTTTLTPITDIRYDIVDMFTKGTTSHLHPQQQQHQQVSPLPSIASLMNRHSSPVVSPTKQTIGINTDPLTTSTTNILHQPVATS</sequence>
<dbReference type="AlphaFoldDB" id="A0A817TIN0"/>
<reference evidence="9" key="1">
    <citation type="submission" date="2021-02" db="EMBL/GenBank/DDBJ databases">
        <authorList>
            <person name="Nowell W R."/>
        </authorList>
    </citation>
    <scope>NUCLEOTIDE SEQUENCE</scope>
</reference>
<feature type="compositionally biased region" description="Acidic residues" evidence="7">
    <location>
        <begin position="112"/>
        <end position="125"/>
    </location>
</feature>
<evidence type="ECO:0000256" key="6">
    <source>
        <dbReference type="SAM" id="Coils"/>
    </source>
</evidence>
<evidence type="ECO:0000256" key="3">
    <source>
        <dbReference type="ARBA" id="ARBA00023125"/>
    </source>
</evidence>
<dbReference type="EMBL" id="CAJNYV010000004">
    <property type="protein sequence ID" value="CAF3317080.1"/>
    <property type="molecule type" value="Genomic_DNA"/>
</dbReference>
<feature type="compositionally biased region" description="Low complexity" evidence="7">
    <location>
        <begin position="98"/>
        <end position="107"/>
    </location>
</feature>
<feature type="region of interest" description="Disordered" evidence="7">
    <location>
        <begin position="96"/>
        <end position="142"/>
    </location>
</feature>
<feature type="region of interest" description="Disordered" evidence="7">
    <location>
        <begin position="458"/>
        <end position="479"/>
    </location>
</feature>
<feature type="compositionally biased region" description="Polar residues" evidence="7">
    <location>
        <begin position="309"/>
        <end position="340"/>
    </location>
</feature>
<keyword evidence="6" id="KW-0175">Coiled coil</keyword>
<comment type="subcellular location">
    <subcellularLocation>
        <location evidence="1">Nucleus</location>
    </subcellularLocation>
</comment>
<keyword evidence="4" id="KW-0804">Transcription</keyword>
<dbReference type="Gene3D" id="4.10.280.10">
    <property type="entry name" value="Helix-loop-helix DNA-binding domain"/>
    <property type="match status" value="1"/>
</dbReference>
<feature type="coiled-coil region" evidence="6">
    <location>
        <begin position="219"/>
        <end position="246"/>
    </location>
</feature>
<accession>A0A817TIN0</accession>
<organism evidence="9 10">
    <name type="scientific">Rotaria socialis</name>
    <dbReference type="NCBI Taxonomy" id="392032"/>
    <lineage>
        <taxon>Eukaryota</taxon>
        <taxon>Metazoa</taxon>
        <taxon>Spiralia</taxon>
        <taxon>Gnathifera</taxon>
        <taxon>Rotifera</taxon>
        <taxon>Eurotatoria</taxon>
        <taxon>Bdelloidea</taxon>
        <taxon>Philodinida</taxon>
        <taxon>Philodinidae</taxon>
        <taxon>Rotaria</taxon>
    </lineage>
</organism>
<feature type="region of interest" description="Disordered" evidence="7">
    <location>
        <begin position="19"/>
        <end position="50"/>
    </location>
</feature>
<proteinExistence type="predicted"/>
<dbReference type="Pfam" id="PF00010">
    <property type="entry name" value="HLH"/>
    <property type="match status" value="1"/>
</dbReference>
<dbReference type="SMART" id="SM00353">
    <property type="entry name" value="HLH"/>
    <property type="match status" value="1"/>
</dbReference>